<dbReference type="SUPFAM" id="SSF50998">
    <property type="entry name" value="Quinoprotein alcohol dehydrogenase-like"/>
    <property type="match status" value="1"/>
</dbReference>
<evidence type="ECO:0000313" key="2">
    <source>
        <dbReference type="Proteomes" id="UP000636010"/>
    </source>
</evidence>
<dbReference type="InterPro" id="IPR011047">
    <property type="entry name" value="Quinoprotein_ADH-like_sf"/>
</dbReference>
<sequence length="345" mass="40516">MYSLTYKLEKIKASSFKIDYQNQVFINFDNHIGFFDGEDMKKIDKSFDNEKITIVKDKDVWIAEASTGKSFIYSGGKYKQSVNYIATISSRFINYFSTEEYFYPTIYLNGDFSISYYARVLNRDYSIVDVIAENLGYKHIRLVIDDNSFVSCGIDKIGVFDFDNNKIWRFKYSDFIKSDKAILHSQILSFNGKLFFVIDGNDNRGLFVLDVKTGRVLKKFEGLCYELFQDYEYIYTTHFENILYRIDAKTLEIEEWDCHELIKSKGFESIHDHRCDIVNGKFFFTQSLGDNRAKLGVLDWEKKELVYKHDFEPKNGAIGSIHVSETRIFVHTQDNILHIFKEELP</sequence>
<keyword evidence="2" id="KW-1185">Reference proteome</keyword>
<gene>
    <name evidence="1" type="ORF">GCM10011506_15910</name>
</gene>
<evidence type="ECO:0000313" key="1">
    <source>
        <dbReference type="EMBL" id="GGC31280.1"/>
    </source>
</evidence>
<organism evidence="1 2">
    <name type="scientific">Marivirga lumbricoides</name>
    <dbReference type="NCBI Taxonomy" id="1046115"/>
    <lineage>
        <taxon>Bacteria</taxon>
        <taxon>Pseudomonadati</taxon>
        <taxon>Bacteroidota</taxon>
        <taxon>Cytophagia</taxon>
        <taxon>Cytophagales</taxon>
        <taxon>Marivirgaceae</taxon>
        <taxon>Marivirga</taxon>
    </lineage>
</organism>
<dbReference type="Proteomes" id="UP000636010">
    <property type="component" value="Unassembled WGS sequence"/>
</dbReference>
<protein>
    <submittedName>
        <fullName evidence="1">Uncharacterized protein</fullName>
    </submittedName>
</protein>
<dbReference type="Gene3D" id="2.130.10.10">
    <property type="entry name" value="YVTN repeat-like/Quinoprotein amine dehydrogenase"/>
    <property type="match status" value="1"/>
</dbReference>
<comment type="caution">
    <text evidence="1">The sequence shown here is derived from an EMBL/GenBank/DDBJ whole genome shotgun (WGS) entry which is preliminary data.</text>
</comment>
<dbReference type="EMBL" id="BMEC01000004">
    <property type="protein sequence ID" value="GGC31280.1"/>
    <property type="molecule type" value="Genomic_DNA"/>
</dbReference>
<reference evidence="2" key="1">
    <citation type="journal article" date="2019" name="Int. J. Syst. Evol. Microbiol.">
        <title>The Global Catalogue of Microorganisms (GCM) 10K type strain sequencing project: providing services to taxonomists for standard genome sequencing and annotation.</title>
        <authorList>
            <consortium name="The Broad Institute Genomics Platform"/>
            <consortium name="The Broad Institute Genome Sequencing Center for Infectious Disease"/>
            <person name="Wu L."/>
            <person name="Ma J."/>
        </authorList>
    </citation>
    <scope>NUCLEOTIDE SEQUENCE [LARGE SCALE GENOMIC DNA]</scope>
    <source>
        <strain evidence="2">CGMCC 1.10832</strain>
    </source>
</reference>
<accession>A0ABQ1M484</accession>
<name>A0ABQ1M484_9BACT</name>
<dbReference type="RefSeq" id="WP_188462076.1">
    <property type="nucleotide sequence ID" value="NZ_BAABHU010000004.1"/>
</dbReference>
<proteinExistence type="predicted"/>
<dbReference type="InterPro" id="IPR015943">
    <property type="entry name" value="WD40/YVTN_repeat-like_dom_sf"/>
</dbReference>